<dbReference type="InterPro" id="IPR015421">
    <property type="entry name" value="PyrdxlP-dep_Trfase_major"/>
</dbReference>
<dbReference type="PIRSF" id="PIRSF000390">
    <property type="entry name" value="PLP_StrS"/>
    <property type="match status" value="1"/>
</dbReference>
<dbReference type="Gene3D" id="3.40.640.10">
    <property type="entry name" value="Type I PLP-dependent aspartate aminotransferase-like (Major domain)"/>
    <property type="match status" value="1"/>
</dbReference>
<evidence type="ECO:0000313" key="6">
    <source>
        <dbReference type="EMBL" id="URA09844.1"/>
    </source>
</evidence>
<evidence type="ECO:0000313" key="7">
    <source>
        <dbReference type="Proteomes" id="UP001056539"/>
    </source>
</evidence>
<reference evidence="6" key="1">
    <citation type="submission" date="2021-04" db="EMBL/GenBank/DDBJ databases">
        <authorList>
            <person name="Postec A."/>
        </authorList>
    </citation>
    <scope>NUCLEOTIDE SEQUENCE</scope>
    <source>
        <strain evidence="6">F1F22</strain>
    </source>
</reference>
<dbReference type="EMBL" id="CP073355">
    <property type="protein sequence ID" value="URA09844.1"/>
    <property type="molecule type" value="Genomic_DNA"/>
</dbReference>
<feature type="active site" description="Proton acceptor" evidence="3">
    <location>
        <position position="184"/>
    </location>
</feature>
<dbReference type="InterPro" id="IPR015422">
    <property type="entry name" value="PyrdxlP-dep_Trfase_small"/>
</dbReference>
<evidence type="ECO:0000256" key="1">
    <source>
        <dbReference type="ARBA" id="ARBA00022898"/>
    </source>
</evidence>
<reference evidence="6" key="2">
    <citation type="submission" date="2022-06" db="EMBL/GenBank/DDBJ databases">
        <title>Thermospira aquatica gen. nov., sp. nov.</title>
        <authorList>
            <person name="Ben Ali Gam Z."/>
            <person name="Labat M."/>
        </authorList>
    </citation>
    <scope>NUCLEOTIDE SEQUENCE</scope>
    <source>
        <strain evidence="6">F1F22</strain>
    </source>
</reference>
<comment type="similarity">
    <text evidence="2 5">Belongs to the DegT/DnrJ/EryC1 family.</text>
</comment>
<dbReference type="PANTHER" id="PTHR30244">
    <property type="entry name" value="TRANSAMINASE"/>
    <property type="match status" value="1"/>
</dbReference>
<dbReference type="Pfam" id="PF01041">
    <property type="entry name" value="DegT_DnrJ_EryC1"/>
    <property type="match status" value="1"/>
</dbReference>
<dbReference type="CDD" id="cd00616">
    <property type="entry name" value="AHBA_syn"/>
    <property type="match status" value="1"/>
</dbReference>
<dbReference type="RefSeq" id="WP_408648310.1">
    <property type="nucleotide sequence ID" value="NZ_CP073355.1"/>
</dbReference>
<protein>
    <submittedName>
        <fullName evidence="6">DegT/DnrJ/EryC1/StrS family aminotransferase</fullName>
    </submittedName>
</protein>
<dbReference type="Proteomes" id="UP001056539">
    <property type="component" value="Chromosome"/>
</dbReference>
<keyword evidence="6" id="KW-0032">Aminotransferase</keyword>
<dbReference type="GO" id="GO:0000271">
    <property type="term" value="P:polysaccharide biosynthetic process"/>
    <property type="evidence" value="ECO:0007669"/>
    <property type="project" value="TreeGrafter"/>
</dbReference>
<evidence type="ECO:0000256" key="3">
    <source>
        <dbReference type="PIRSR" id="PIRSR000390-1"/>
    </source>
</evidence>
<sequence>MDFIDLKTQYQRDKQAIWERLSRNMENASFILGPDVAELEKTLAHYVGVKHAIGVASGTDALLIPLLAYGIGPGDEVITTPFTFVATVEVIALLGAKPVFVDIDPKTYLIDIHQVEKAITPRTKGIISVSLYGQTPDMDALNSIAKKHNLWVMEDAAQSFGAIYKDKKSCNLSDVAATSFFPSKPLGCYGDGGMIFTNDDELALKMRQIANHGQHVRYQHCYVGINARLDTLQAAVLLAKWPHFEEEANSRHHIGQRYTELLKNTVVTPVLEKNTTRSVYAQYTIRVQNRDSVINFLKDKGIPTAVHYPIPLHLQEAYRSLGYKEGDFPHAEKAAQEVMSLPMHPFLTEETMQYIVDNVKQAVR</sequence>
<evidence type="ECO:0000256" key="2">
    <source>
        <dbReference type="ARBA" id="ARBA00037999"/>
    </source>
</evidence>
<evidence type="ECO:0000256" key="5">
    <source>
        <dbReference type="RuleBase" id="RU004508"/>
    </source>
</evidence>
<dbReference type="InterPro" id="IPR015424">
    <property type="entry name" value="PyrdxlP-dep_Trfase"/>
</dbReference>
<keyword evidence="6" id="KW-0808">Transferase</keyword>
<gene>
    <name evidence="6" type="ORF">KDW03_10220</name>
</gene>
<dbReference type="SUPFAM" id="SSF53383">
    <property type="entry name" value="PLP-dependent transferases"/>
    <property type="match status" value="1"/>
</dbReference>
<evidence type="ECO:0000256" key="4">
    <source>
        <dbReference type="PIRSR" id="PIRSR000390-2"/>
    </source>
</evidence>
<accession>A0AAX3BCC6</accession>
<keyword evidence="1 4" id="KW-0663">Pyridoxal phosphate</keyword>
<dbReference type="Gene3D" id="3.90.1150.10">
    <property type="entry name" value="Aspartate Aminotransferase, domain 1"/>
    <property type="match status" value="1"/>
</dbReference>
<keyword evidence="7" id="KW-1185">Reference proteome</keyword>
<dbReference type="GO" id="GO:0008483">
    <property type="term" value="F:transaminase activity"/>
    <property type="evidence" value="ECO:0007669"/>
    <property type="project" value="UniProtKB-KW"/>
</dbReference>
<dbReference type="FunFam" id="3.40.640.10:FF:000089">
    <property type="entry name" value="Aminotransferase, DegT/DnrJ/EryC1/StrS family"/>
    <property type="match status" value="1"/>
</dbReference>
<dbReference type="AlphaFoldDB" id="A0AAX3BCC6"/>
<organism evidence="6 7">
    <name type="scientific">Thermospira aquatica</name>
    <dbReference type="NCBI Taxonomy" id="2828656"/>
    <lineage>
        <taxon>Bacteria</taxon>
        <taxon>Pseudomonadati</taxon>
        <taxon>Spirochaetota</taxon>
        <taxon>Spirochaetia</taxon>
        <taxon>Brevinematales</taxon>
        <taxon>Thermospiraceae</taxon>
        <taxon>Thermospira</taxon>
    </lineage>
</organism>
<name>A0AAX3BCC6_9SPIR</name>
<dbReference type="GO" id="GO:0030170">
    <property type="term" value="F:pyridoxal phosphate binding"/>
    <property type="evidence" value="ECO:0007669"/>
    <property type="project" value="UniProtKB-ARBA"/>
</dbReference>
<feature type="modified residue" description="N6-(pyridoxal phosphate)lysine" evidence="4">
    <location>
        <position position="184"/>
    </location>
</feature>
<dbReference type="PANTHER" id="PTHR30244:SF42">
    <property type="entry name" value="UDP-2-ACETAMIDO-2-DEOXY-3-OXO-D-GLUCURONATE AMINOTRANSFERASE"/>
    <property type="match status" value="1"/>
</dbReference>
<proteinExistence type="inferred from homology"/>
<dbReference type="InterPro" id="IPR000653">
    <property type="entry name" value="DegT/StrS_aminotransferase"/>
</dbReference>
<dbReference type="KEGG" id="taqu:KDW03_10220"/>